<evidence type="ECO:0000259" key="2">
    <source>
        <dbReference type="Pfam" id="PF08241"/>
    </source>
</evidence>
<dbReference type="Proteomes" id="UP000594468">
    <property type="component" value="Chromosome"/>
</dbReference>
<protein>
    <submittedName>
        <fullName evidence="3">Class I SAM-dependent methyltransferase</fullName>
    </submittedName>
</protein>
<dbReference type="KEGG" id="pmet:G4Y79_21530"/>
<dbReference type="EMBL" id="CP062983">
    <property type="protein sequence ID" value="QPC82237.1"/>
    <property type="molecule type" value="Genomic_DNA"/>
</dbReference>
<proteinExistence type="predicted"/>
<accession>A0A7S8E8C8</accession>
<dbReference type="Gene3D" id="3.40.50.150">
    <property type="entry name" value="Vaccinia Virus protein VP39"/>
    <property type="match status" value="1"/>
</dbReference>
<dbReference type="AlphaFoldDB" id="A0A7S8E8C8"/>
<dbReference type="InterPro" id="IPR013216">
    <property type="entry name" value="Methyltransf_11"/>
</dbReference>
<dbReference type="SUPFAM" id="SSF53335">
    <property type="entry name" value="S-adenosyl-L-methionine-dependent methyltransferases"/>
    <property type="match status" value="1"/>
</dbReference>
<dbReference type="Pfam" id="PF08241">
    <property type="entry name" value="Methyltransf_11"/>
    <property type="match status" value="1"/>
</dbReference>
<feature type="compositionally biased region" description="Basic and acidic residues" evidence="1">
    <location>
        <begin position="15"/>
        <end position="24"/>
    </location>
</feature>
<keyword evidence="3" id="KW-0808">Transferase</keyword>
<dbReference type="GO" id="GO:0008757">
    <property type="term" value="F:S-adenosylmethionine-dependent methyltransferase activity"/>
    <property type="evidence" value="ECO:0007669"/>
    <property type="project" value="InterPro"/>
</dbReference>
<sequence length="320" mass="36423">MTDADKLIQTSEEDDNKRAADHWSESTPDTDTFSSNMFWLAVPEVQEHYLANGTQNSGKGWVFYFFQKYLPIRQENVTMASVGCGVGHLERNLASWNAFDQCDGFDIAPGALDIARKLAAEAGIENLNYAIQDMNTYIWPENHYDVVWFSHSLHHIKNLEGLYEQLTRTLKPGGYVFFNEYIGPDRFDFTKRQKEVMSAAFTLIPQRFRRSFNVNYPHAFYQSVSIPDPNEVHRLDPSESVRSSEIMPLLHQYFDVVEFNKAGGTLLHFLLSGIAGNFRADDPESMQVLKMLFNIEDTLIGVGDIQSDFAIVAAQPKAQL</sequence>
<gene>
    <name evidence="3" type="ORF">G4Y79_21530</name>
</gene>
<organism evidence="3 4">
    <name type="scientific">Phototrophicus methaneseepsis</name>
    <dbReference type="NCBI Taxonomy" id="2710758"/>
    <lineage>
        <taxon>Bacteria</taxon>
        <taxon>Bacillati</taxon>
        <taxon>Chloroflexota</taxon>
        <taxon>Candidatus Thermofontia</taxon>
        <taxon>Phototrophicales</taxon>
        <taxon>Phototrophicaceae</taxon>
        <taxon>Phototrophicus</taxon>
    </lineage>
</organism>
<evidence type="ECO:0000256" key="1">
    <source>
        <dbReference type="SAM" id="MobiDB-lite"/>
    </source>
</evidence>
<evidence type="ECO:0000313" key="4">
    <source>
        <dbReference type="Proteomes" id="UP000594468"/>
    </source>
</evidence>
<dbReference type="InterPro" id="IPR029063">
    <property type="entry name" value="SAM-dependent_MTases_sf"/>
</dbReference>
<feature type="region of interest" description="Disordered" evidence="1">
    <location>
        <begin position="1"/>
        <end position="30"/>
    </location>
</feature>
<reference evidence="3 4" key="1">
    <citation type="submission" date="2020-02" db="EMBL/GenBank/DDBJ databases">
        <authorList>
            <person name="Zheng R.K."/>
            <person name="Sun C.M."/>
        </authorList>
    </citation>
    <scope>NUCLEOTIDE SEQUENCE [LARGE SCALE GENOMIC DNA]</scope>
    <source>
        <strain evidence="4">rifampicinis</strain>
    </source>
</reference>
<dbReference type="PANTHER" id="PTHR43861">
    <property type="entry name" value="TRANS-ACONITATE 2-METHYLTRANSFERASE-RELATED"/>
    <property type="match status" value="1"/>
</dbReference>
<dbReference type="CDD" id="cd02440">
    <property type="entry name" value="AdoMet_MTases"/>
    <property type="match status" value="1"/>
</dbReference>
<name>A0A7S8E8C8_9CHLR</name>
<evidence type="ECO:0000313" key="3">
    <source>
        <dbReference type="EMBL" id="QPC82237.1"/>
    </source>
</evidence>
<keyword evidence="4" id="KW-1185">Reference proteome</keyword>
<dbReference type="GO" id="GO:0032259">
    <property type="term" value="P:methylation"/>
    <property type="evidence" value="ECO:0007669"/>
    <property type="project" value="UniProtKB-KW"/>
</dbReference>
<dbReference type="PANTHER" id="PTHR43861:SF1">
    <property type="entry name" value="TRANS-ACONITATE 2-METHYLTRANSFERASE"/>
    <property type="match status" value="1"/>
</dbReference>
<dbReference type="RefSeq" id="WP_195170306.1">
    <property type="nucleotide sequence ID" value="NZ_CP062983.1"/>
</dbReference>
<feature type="domain" description="Methyltransferase type 11" evidence="2">
    <location>
        <begin position="82"/>
        <end position="178"/>
    </location>
</feature>
<keyword evidence="3" id="KW-0489">Methyltransferase</keyword>